<dbReference type="Proteomes" id="UP001175271">
    <property type="component" value="Unassembled WGS sequence"/>
</dbReference>
<dbReference type="Pfam" id="PF14637">
    <property type="entry name" value="FNIP_M"/>
    <property type="match status" value="1"/>
</dbReference>
<dbReference type="GO" id="GO:0042030">
    <property type="term" value="F:ATPase inhibitor activity"/>
    <property type="evidence" value="ECO:0007669"/>
    <property type="project" value="TreeGrafter"/>
</dbReference>
<comment type="caution">
    <text evidence="2">The sequence shown here is derived from an EMBL/GenBank/DDBJ whole genome shotgun (WGS) entry which is preliminary data.</text>
</comment>
<sequence length="331" mass="36431">MTRKGSIWEEGLQHSYSRSRLSSCCSNVTDSDNVKQIGIAVVLPEELRDFACTHIPVIQEEILKLEALYEGWNTSCDFFCLMYNAPRIAVPVWQGMSSSTAQDTTVRKFCSTLAELVATSDTKSSKYFVSITQSCVLMNHVSWVASVNSPTTCSNANDLLIGKNLPDKDLKPPHNCPLVFGVDVAIVCGLTMVLSIMDSVPYVFCDNVLALLDLRRCDYAEIAKHLSEPWGSLAAKMPFKSAYCGQSHNNNARDRDANIAMKWLLVFGLCALAFGSPAYPSDQERSSTLFAYRTQVATGIPFASDLHSIIQFSAKVTVSSTGSKCIIFTFH</sequence>
<name>A0AA39LK23_9BILA</name>
<dbReference type="PANTHER" id="PTHR21634:SF9">
    <property type="entry name" value="RE13835P"/>
    <property type="match status" value="1"/>
</dbReference>
<dbReference type="GO" id="GO:0051087">
    <property type="term" value="F:protein-folding chaperone binding"/>
    <property type="evidence" value="ECO:0007669"/>
    <property type="project" value="TreeGrafter"/>
</dbReference>
<reference evidence="2" key="1">
    <citation type="submission" date="2023-06" db="EMBL/GenBank/DDBJ databases">
        <title>Genomic analysis of the entomopathogenic nematode Steinernema hermaphroditum.</title>
        <authorList>
            <person name="Schwarz E.M."/>
            <person name="Heppert J.K."/>
            <person name="Baniya A."/>
            <person name="Schwartz H.T."/>
            <person name="Tan C.-H."/>
            <person name="Antoshechkin I."/>
            <person name="Sternberg P.W."/>
            <person name="Goodrich-Blair H."/>
            <person name="Dillman A.R."/>
        </authorList>
    </citation>
    <scope>NUCLEOTIDE SEQUENCE</scope>
    <source>
        <strain evidence="2">PS9179</strain>
        <tissue evidence="2">Whole animal</tissue>
    </source>
</reference>
<gene>
    <name evidence="2" type="ORF">QR680_003292</name>
</gene>
<organism evidence="2 3">
    <name type="scientific">Steinernema hermaphroditum</name>
    <dbReference type="NCBI Taxonomy" id="289476"/>
    <lineage>
        <taxon>Eukaryota</taxon>
        <taxon>Metazoa</taxon>
        <taxon>Ecdysozoa</taxon>
        <taxon>Nematoda</taxon>
        <taxon>Chromadorea</taxon>
        <taxon>Rhabditida</taxon>
        <taxon>Tylenchina</taxon>
        <taxon>Panagrolaimomorpha</taxon>
        <taxon>Strongyloidoidea</taxon>
        <taxon>Steinernematidae</taxon>
        <taxon>Steinernema</taxon>
    </lineage>
</organism>
<feature type="domain" description="Folliculin-interacting protein middle" evidence="1">
    <location>
        <begin position="35"/>
        <end position="155"/>
    </location>
</feature>
<accession>A0AA39LK23</accession>
<proteinExistence type="predicted"/>
<dbReference type="EMBL" id="JAUCMV010000005">
    <property type="protein sequence ID" value="KAK0399949.1"/>
    <property type="molecule type" value="Genomic_DNA"/>
</dbReference>
<dbReference type="PANTHER" id="PTHR21634">
    <property type="entry name" value="RE13835P"/>
    <property type="match status" value="1"/>
</dbReference>
<dbReference type="InterPro" id="IPR028085">
    <property type="entry name" value="FNIP_mid_dom"/>
</dbReference>
<evidence type="ECO:0000313" key="2">
    <source>
        <dbReference type="EMBL" id="KAK0399949.1"/>
    </source>
</evidence>
<evidence type="ECO:0000259" key="1">
    <source>
        <dbReference type="Pfam" id="PF14637"/>
    </source>
</evidence>
<protein>
    <recommendedName>
        <fullName evidence="1">Folliculin-interacting protein middle domain-containing protein</fullName>
    </recommendedName>
</protein>
<keyword evidence="3" id="KW-1185">Reference proteome</keyword>
<dbReference type="GO" id="GO:0005737">
    <property type="term" value="C:cytoplasm"/>
    <property type="evidence" value="ECO:0007669"/>
    <property type="project" value="TreeGrafter"/>
</dbReference>
<dbReference type="AlphaFoldDB" id="A0AA39LK23"/>
<evidence type="ECO:0000313" key="3">
    <source>
        <dbReference type="Proteomes" id="UP001175271"/>
    </source>
</evidence>